<gene>
    <name evidence="1" type="ORF">NEIELOOT_01811</name>
</gene>
<accession>D4DRW8</accession>
<proteinExistence type="predicted"/>
<evidence type="ECO:0000313" key="2">
    <source>
        <dbReference type="Proteomes" id="UP000005536"/>
    </source>
</evidence>
<reference evidence="1 2" key="1">
    <citation type="submission" date="2010-02" db="EMBL/GenBank/DDBJ databases">
        <authorList>
            <person name="Weinstock G."/>
            <person name="Sodergren E."/>
            <person name="Clifton S."/>
            <person name="Fulton L."/>
            <person name="Fulton B."/>
            <person name="Courtney L."/>
            <person name="Fronick C."/>
            <person name="Harrison M."/>
            <person name="Strong C."/>
            <person name="Farmer C."/>
            <person name="Delahaunty K."/>
            <person name="Markovic C."/>
            <person name="Hall O."/>
            <person name="Minx P."/>
            <person name="Tomlinson C."/>
            <person name="Mitreva M."/>
            <person name="Nelson J."/>
            <person name="Hou S."/>
            <person name="Wollam A."/>
            <person name="Pepin K.H."/>
            <person name="Johnson M."/>
            <person name="Bhonagiri V."/>
            <person name="Zhang X."/>
            <person name="Suruliraj S."/>
            <person name="Warren W."/>
            <person name="Chinwalla A."/>
            <person name="Mardis E.R."/>
            <person name="Wilson R.K."/>
        </authorList>
    </citation>
    <scope>NUCLEOTIDE SEQUENCE [LARGE SCALE GENOMIC DNA]</scope>
    <source>
        <strain evidence="1 2">ATCC 29315</strain>
    </source>
</reference>
<evidence type="ECO:0000313" key="1">
    <source>
        <dbReference type="EMBL" id="EFE49417.1"/>
    </source>
</evidence>
<organism evidence="1 2">
    <name type="scientific">Neisseria elongata subsp. glycolytica ATCC 29315</name>
    <dbReference type="NCBI Taxonomy" id="546263"/>
    <lineage>
        <taxon>Bacteria</taxon>
        <taxon>Pseudomonadati</taxon>
        <taxon>Pseudomonadota</taxon>
        <taxon>Betaproteobacteria</taxon>
        <taxon>Neisseriales</taxon>
        <taxon>Neisseriaceae</taxon>
        <taxon>Neisseria</taxon>
    </lineage>
</organism>
<protein>
    <submittedName>
        <fullName evidence="1">Uncharacterized protein</fullName>
    </submittedName>
</protein>
<dbReference type="Proteomes" id="UP000005536">
    <property type="component" value="Unassembled WGS sequence"/>
</dbReference>
<sequence length="64" mass="7589">MNFFIKKTYQSVRAVIDGKHILGGIEMRANKSNHFGFAQREYIILILQEHDSYKIHKTNSNWHI</sequence>
<dbReference type="AlphaFoldDB" id="D4DRW8"/>
<dbReference type="EMBL" id="ADBF01000130">
    <property type="protein sequence ID" value="EFE49417.1"/>
    <property type="molecule type" value="Genomic_DNA"/>
</dbReference>
<feature type="non-terminal residue" evidence="1">
    <location>
        <position position="64"/>
    </location>
</feature>
<name>D4DRW8_NEIEG</name>
<comment type="caution">
    <text evidence="1">The sequence shown here is derived from an EMBL/GenBank/DDBJ whole genome shotgun (WGS) entry which is preliminary data.</text>
</comment>